<reference evidence="1 2" key="1">
    <citation type="journal article" date="2019" name="Appl. Environ. Microbiol.">
        <title>Clostridium scindens ATCC 35704: integration of nutritional requirements, the complete genome sequence, and global transcriptional responses to bile acids.</title>
        <authorList>
            <person name="Devendran S."/>
            <person name="Shrestha R."/>
            <person name="Alves J.M.P."/>
            <person name="Wolf P.G."/>
            <person name="Ly L."/>
            <person name="Hernandez A.G."/>
            <person name="Mendez-Garcia C."/>
            <person name="Inboden A."/>
            <person name="Wiley J."/>
            <person name="Paul O."/>
            <person name="Allen A."/>
            <person name="Springer E."/>
            <person name="Wright C.L."/>
            <person name="Fields C.J."/>
            <person name="Daniel S.L."/>
            <person name="Ridlon J.M."/>
        </authorList>
    </citation>
    <scope>NUCLEOTIDE SEQUENCE [LARGE SCALE GENOMIC DNA]</scope>
    <source>
        <strain evidence="1 2">ATCC 35704</strain>
    </source>
</reference>
<evidence type="ECO:0000313" key="2">
    <source>
        <dbReference type="Proteomes" id="UP000289664"/>
    </source>
</evidence>
<dbReference type="EMBL" id="CP036170">
    <property type="protein sequence ID" value="QBF73833.1"/>
    <property type="molecule type" value="Genomic_DNA"/>
</dbReference>
<dbReference type="Proteomes" id="UP000289664">
    <property type="component" value="Chromosome"/>
</dbReference>
<proteinExistence type="predicted"/>
<dbReference type="GeneID" id="62695437"/>
<dbReference type="AlphaFoldDB" id="A0A494WNZ1"/>
<organism evidence="1 2">
    <name type="scientific">Clostridium scindens (strain ATCC 35704 / DSM 5676 / VPI 13733 / 19)</name>
    <dbReference type="NCBI Taxonomy" id="411468"/>
    <lineage>
        <taxon>Bacteria</taxon>
        <taxon>Bacillati</taxon>
        <taxon>Bacillota</taxon>
        <taxon>Clostridia</taxon>
        <taxon>Lachnospirales</taxon>
        <taxon>Lachnospiraceae</taxon>
    </lineage>
</organism>
<dbReference type="RefSeq" id="WP_009248435.1">
    <property type="nucleotide sequence ID" value="NZ_CP036170.1"/>
</dbReference>
<dbReference type="OrthoDB" id="1653472at2"/>
<keyword evidence="2" id="KW-1185">Reference proteome</keyword>
<protein>
    <submittedName>
        <fullName evidence="1">Uncharacterized protein</fullName>
    </submittedName>
</protein>
<sequence>MRSVSLLEDLAEKIGCDCLSDLRLMQEKWLPRLKAELENIDEEEYSLSNWNEVILYITGSQSIDSMGINEASKAKDYMIQWLDAKKD</sequence>
<accession>A0A494WNZ1</accession>
<dbReference type="KEGG" id="csci:HDCHBGLK_01209"/>
<evidence type="ECO:0000313" key="1">
    <source>
        <dbReference type="EMBL" id="QBF73833.1"/>
    </source>
</evidence>
<name>A0A494WNZ1_CLOS5</name>
<gene>
    <name evidence="1" type="ORF">HDCHBGLK_01209</name>
</gene>